<evidence type="ECO:0000313" key="3">
    <source>
        <dbReference type="Proteomes" id="UP001151760"/>
    </source>
</evidence>
<evidence type="ECO:0008006" key="4">
    <source>
        <dbReference type="Google" id="ProtNLM"/>
    </source>
</evidence>
<dbReference type="EMBL" id="BQNB010014654">
    <property type="protein sequence ID" value="GJT30796.1"/>
    <property type="molecule type" value="Genomic_DNA"/>
</dbReference>
<accession>A0ABQ5CXW8</accession>
<gene>
    <name evidence="2" type="ORF">Tco_0911071</name>
</gene>
<evidence type="ECO:0000256" key="1">
    <source>
        <dbReference type="SAM" id="MobiDB-lite"/>
    </source>
</evidence>
<feature type="region of interest" description="Disordered" evidence="1">
    <location>
        <begin position="135"/>
        <end position="164"/>
    </location>
</feature>
<protein>
    <recommendedName>
        <fullName evidence="4">Retrovirus-related Pol polyprotein from transposon TNT 1-94</fullName>
    </recommendedName>
</protein>
<name>A0ABQ5CXW8_9ASTR</name>
<dbReference type="Proteomes" id="UP001151760">
    <property type="component" value="Unassembled WGS sequence"/>
</dbReference>
<keyword evidence="3" id="KW-1185">Reference proteome</keyword>
<evidence type="ECO:0000313" key="2">
    <source>
        <dbReference type="EMBL" id="GJT30796.1"/>
    </source>
</evidence>
<organism evidence="2 3">
    <name type="scientific">Tanacetum coccineum</name>
    <dbReference type="NCBI Taxonomy" id="301880"/>
    <lineage>
        <taxon>Eukaryota</taxon>
        <taxon>Viridiplantae</taxon>
        <taxon>Streptophyta</taxon>
        <taxon>Embryophyta</taxon>
        <taxon>Tracheophyta</taxon>
        <taxon>Spermatophyta</taxon>
        <taxon>Magnoliopsida</taxon>
        <taxon>eudicotyledons</taxon>
        <taxon>Gunneridae</taxon>
        <taxon>Pentapetalae</taxon>
        <taxon>asterids</taxon>
        <taxon>campanulids</taxon>
        <taxon>Asterales</taxon>
        <taxon>Asteraceae</taxon>
        <taxon>Asteroideae</taxon>
        <taxon>Anthemideae</taxon>
        <taxon>Anthemidinae</taxon>
        <taxon>Tanacetum</taxon>
    </lineage>
</organism>
<reference evidence="2" key="1">
    <citation type="journal article" date="2022" name="Int. J. Mol. Sci.">
        <title>Draft Genome of Tanacetum Coccineum: Genomic Comparison of Closely Related Tanacetum-Family Plants.</title>
        <authorList>
            <person name="Yamashiro T."/>
            <person name="Shiraishi A."/>
            <person name="Nakayama K."/>
            <person name="Satake H."/>
        </authorList>
    </citation>
    <scope>NUCLEOTIDE SEQUENCE</scope>
</reference>
<sequence length="164" mass="18710">MLTLRVQRGPEIVGYIEQDFQENSDVEVDERTSEEYLRDLNIEFHERALLVKVKLALLEVSPSTTQSPKPFQSKNKGMVAETFDCDKEEVFDDEEMTQVNVLMALADDELVVVKNHARNGEWIDITMRKVVNERRGLTKAPANPESSKESRSKPLTPLPPLKVL</sequence>
<comment type="caution">
    <text evidence="2">The sequence shown here is derived from an EMBL/GenBank/DDBJ whole genome shotgun (WGS) entry which is preliminary data.</text>
</comment>
<proteinExistence type="predicted"/>
<reference evidence="2" key="2">
    <citation type="submission" date="2022-01" db="EMBL/GenBank/DDBJ databases">
        <authorList>
            <person name="Yamashiro T."/>
            <person name="Shiraishi A."/>
            <person name="Satake H."/>
            <person name="Nakayama K."/>
        </authorList>
    </citation>
    <scope>NUCLEOTIDE SEQUENCE</scope>
</reference>